<organism evidence="3 4">
    <name type="scientific">Ructibacterium gallinarum</name>
    <dbReference type="NCBI Taxonomy" id="2779355"/>
    <lineage>
        <taxon>Bacteria</taxon>
        <taxon>Bacillati</taxon>
        <taxon>Bacillota</taxon>
        <taxon>Clostridia</taxon>
        <taxon>Eubacteriales</taxon>
        <taxon>Oscillospiraceae</taxon>
        <taxon>Ructibacterium</taxon>
    </lineage>
</organism>
<sequence length="278" mass="29946">MKIYLDPGHNYSGFDTGAAANGLKEQEITFLIAEKIKDRLAAAGAEVKMSRSQMTDNLGVRSVASSLSARSDGANRWGADLFVSIHCNAGGGTGSETYAYAGGITAGYRLAENIQTALNEINGLPGRGVKINPALAVLKNTKMPAALVETAFIDHAADAALLKSENGRERIAQAISEGICRYAGLPCQKEEFTVTQYEELKTEITALRQSLESVKETLDSLKYPALWNYIDQNLPVWAAPTVEKLTSRGLLQGDENGLGLSEEMLRILVICDRSGVFD</sequence>
<name>A0A9D5M5P8_9FIRM</name>
<dbReference type="AlphaFoldDB" id="A0A9D5M5P8"/>
<protein>
    <submittedName>
        <fullName evidence="3">N-acetylmuramoyl-L-alanine amidase</fullName>
    </submittedName>
</protein>
<accession>A0A9D5M5P8</accession>
<dbReference type="GO" id="GO:0009253">
    <property type="term" value="P:peptidoglycan catabolic process"/>
    <property type="evidence" value="ECO:0007669"/>
    <property type="project" value="InterPro"/>
</dbReference>
<dbReference type="SUPFAM" id="SSF53187">
    <property type="entry name" value="Zn-dependent exopeptidases"/>
    <property type="match status" value="1"/>
</dbReference>
<dbReference type="GO" id="GO:0008745">
    <property type="term" value="F:N-acetylmuramoyl-L-alanine amidase activity"/>
    <property type="evidence" value="ECO:0007669"/>
    <property type="project" value="InterPro"/>
</dbReference>
<comment type="caution">
    <text evidence="3">The sequence shown here is derived from an EMBL/GenBank/DDBJ whole genome shotgun (WGS) entry which is preliminary data.</text>
</comment>
<dbReference type="PANTHER" id="PTHR30404:SF0">
    <property type="entry name" value="N-ACETYLMURAMOYL-L-ALANINE AMIDASE AMIC"/>
    <property type="match status" value="1"/>
</dbReference>
<evidence type="ECO:0000313" key="3">
    <source>
        <dbReference type="EMBL" id="MBE5041090.1"/>
    </source>
</evidence>
<dbReference type="EMBL" id="JADCKB010000034">
    <property type="protein sequence ID" value="MBE5041090.1"/>
    <property type="molecule type" value="Genomic_DNA"/>
</dbReference>
<dbReference type="PANTHER" id="PTHR30404">
    <property type="entry name" value="N-ACETYLMURAMOYL-L-ALANINE AMIDASE"/>
    <property type="match status" value="1"/>
</dbReference>
<keyword evidence="1" id="KW-0378">Hydrolase</keyword>
<feature type="domain" description="MurNAc-LAA" evidence="2">
    <location>
        <begin position="71"/>
        <end position="180"/>
    </location>
</feature>
<reference evidence="3" key="1">
    <citation type="submission" date="2020-10" db="EMBL/GenBank/DDBJ databases">
        <title>ChiBAC.</title>
        <authorList>
            <person name="Zenner C."/>
            <person name="Hitch T.C.A."/>
            <person name="Clavel T."/>
        </authorList>
    </citation>
    <scope>NUCLEOTIDE SEQUENCE</scope>
    <source>
        <strain evidence="3">DSM 107454</strain>
    </source>
</reference>
<dbReference type="CDD" id="cd02696">
    <property type="entry name" value="MurNAc-LAA"/>
    <property type="match status" value="1"/>
</dbReference>
<dbReference type="GO" id="GO:0030288">
    <property type="term" value="C:outer membrane-bounded periplasmic space"/>
    <property type="evidence" value="ECO:0007669"/>
    <property type="project" value="TreeGrafter"/>
</dbReference>
<dbReference type="SMART" id="SM00646">
    <property type="entry name" value="Ami_3"/>
    <property type="match status" value="1"/>
</dbReference>
<evidence type="ECO:0000256" key="1">
    <source>
        <dbReference type="ARBA" id="ARBA00022801"/>
    </source>
</evidence>
<gene>
    <name evidence="3" type="ORF">INF28_11530</name>
</gene>
<evidence type="ECO:0000259" key="2">
    <source>
        <dbReference type="SMART" id="SM00646"/>
    </source>
</evidence>
<proteinExistence type="predicted"/>
<evidence type="ECO:0000313" key="4">
    <source>
        <dbReference type="Proteomes" id="UP000806542"/>
    </source>
</evidence>
<dbReference type="Gene3D" id="3.40.630.40">
    <property type="entry name" value="Zn-dependent exopeptidases"/>
    <property type="match status" value="1"/>
</dbReference>
<dbReference type="RefSeq" id="WP_226393626.1">
    <property type="nucleotide sequence ID" value="NZ_JADCKB010000034.1"/>
</dbReference>
<dbReference type="Pfam" id="PF01520">
    <property type="entry name" value="Amidase_3"/>
    <property type="match status" value="1"/>
</dbReference>
<dbReference type="InterPro" id="IPR050695">
    <property type="entry name" value="N-acetylmuramoyl_amidase_3"/>
</dbReference>
<dbReference type="InterPro" id="IPR002508">
    <property type="entry name" value="MurNAc-LAA_cat"/>
</dbReference>
<dbReference type="Proteomes" id="UP000806542">
    <property type="component" value="Unassembled WGS sequence"/>
</dbReference>
<keyword evidence="4" id="KW-1185">Reference proteome</keyword>